<sequence>MLQNIALLFLTNRYKLLHPQPYTPPLISNLRNLGRVLPWLVVCKFKPDNVFLLDPCWIFELSLCHTLGGAQKGIVWQ</sequence>
<keyword evidence="7" id="KW-0653">Protein transport</keyword>
<evidence type="ECO:0000256" key="4">
    <source>
        <dbReference type="ARBA" id="ARBA00022692"/>
    </source>
</evidence>
<evidence type="ECO:0000256" key="13">
    <source>
        <dbReference type="ARBA" id="ARBA00070821"/>
    </source>
</evidence>
<keyword evidence="9" id="KW-1133">Transmembrane helix</keyword>
<name>A0A2K1X7B2_POPTR</name>
<dbReference type="GO" id="GO:0045037">
    <property type="term" value="P:protein import into chloroplast stroma"/>
    <property type="evidence" value="ECO:0000318"/>
    <property type="project" value="GO_Central"/>
</dbReference>
<dbReference type="Gene3D" id="1.10.2020.20">
    <property type="match status" value="1"/>
</dbReference>
<evidence type="ECO:0000256" key="6">
    <source>
        <dbReference type="ARBA" id="ARBA00022780"/>
    </source>
</evidence>
<dbReference type="GO" id="GO:0009658">
    <property type="term" value="P:chloroplast organization"/>
    <property type="evidence" value="ECO:0000318"/>
    <property type="project" value="GO_Central"/>
</dbReference>
<evidence type="ECO:0000256" key="11">
    <source>
        <dbReference type="ARBA" id="ARBA00056414"/>
    </source>
</evidence>
<keyword evidence="1" id="KW-0813">Transport</keyword>
<keyword evidence="16" id="KW-1185">Reference proteome</keyword>
<dbReference type="Pfam" id="PF17830">
    <property type="entry name" value="STI1-HOP_DP"/>
    <property type="match status" value="1"/>
</dbReference>
<keyword evidence="5" id="KW-0677">Repeat</keyword>
<dbReference type="InParanoid" id="A0A2K1X7B2"/>
<dbReference type="InterPro" id="IPR006636">
    <property type="entry name" value="STI1_HS-bd"/>
</dbReference>
<evidence type="ECO:0000256" key="12">
    <source>
        <dbReference type="ARBA" id="ARBA00060470"/>
    </source>
</evidence>
<dbReference type="AlphaFoldDB" id="A0A2K1X7B2"/>
<evidence type="ECO:0000313" key="16">
    <source>
        <dbReference type="Proteomes" id="UP000006729"/>
    </source>
</evidence>
<dbReference type="FunCoup" id="A0A2K1X7B2">
    <property type="interactions" value="2899"/>
</dbReference>
<keyword evidence="2" id="KW-0150">Chloroplast</keyword>
<evidence type="ECO:0000256" key="8">
    <source>
        <dbReference type="ARBA" id="ARBA00022946"/>
    </source>
</evidence>
<accession>A0A2K1X7B2</accession>
<dbReference type="ExpressionAtlas" id="A0A2K1X7B2">
    <property type="expression patterns" value="baseline and differential"/>
</dbReference>
<dbReference type="GO" id="GO:0009706">
    <property type="term" value="C:chloroplast inner membrane"/>
    <property type="evidence" value="ECO:0000318"/>
    <property type="project" value="GO_Central"/>
</dbReference>
<dbReference type="SMART" id="SM00727">
    <property type="entry name" value="STI1"/>
    <property type="match status" value="2"/>
</dbReference>
<keyword evidence="8" id="KW-0809">Transit peptide</keyword>
<comment type="caution">
    <text evidence="15">The sequence shown here is derived from an EMBL/GenBank/DDBJ whole genome shotgun (WGS) entry which is preliminary data.</text>
</comment>
<proteinExistence type="predicted"/>
<evidence type="ECO:0000256" key="9">
    <source>
        <dbReference type="ARBA" id="ARBA00022989"/>
    </source>
</evidence>
<dbReference type="InterPro" id="IPR038108">
    <property type="entry name" value="RPN13_DEUBAD_sf"/>
</dbReference>
<dbReference type="FunFam" id="1.10.260.100:FF:000008">
    <property type="entry name" value="Protein TIC 40, chloroplastic"/>
    <property type="match status" value="1"/>
</dbReference>
<dbReference type="InterPro" id="IPR041243">
    <property type="entry name" value="STI1/HOP_DP"/>
</dbReference>
<evidence type="ECO:0000313" key="15">
    <source>
        <dbReference type="EMBL" id="PNS96666.2"/>
    </source>
</evidence>
<keyword evidence="10" id="KW-0472">Membrane</keyword>
<gene>
    <name evidence="15" type="ORF">POPTR_017G139650v4</name>
</gene>
<evidence type="ECO:0000256" key="2">
    <source>
        <dbReference type="ARBA" id="ARBA00022528"/>
    </source>
</evidence>
<evidence type="ECO:0000256" key="7">
    <source>
        <dbReference type="ARBA" id="ARBA00022927"/>
    </source>
</evidence>
<reference evidence="15 16" key="1">
    <citation type="journal article" date="2006" name="Science">
        <title>The genome of black cottonwood, Populus trichocarpa (Torr. &amp; Gray).</title>
        <authorList>
            <person name="Tuskan G.A."/>
            <person name="Difazio S."/>
            <person name="Jansson S."/>
            <person name="Bohlmann J."/>
            <person name="Grigoriev I."/>
            <person name="Hellsten U."/>
            <person name="Putnam N."/>
            <person name="Ralph S."/>
            <person name="Rombauts S."/>
            <person name="Salamov A."/>
            <person name="Schein J."/>
            <person name="Sterck L."/>
            <person name="Aerts A."/>
            <person name="Bhalerao R.R."/>
            <person name="Bhalerao R.P."/>
            <person name="Blaudez D."/>
            <person name="Boerjan W."/>
            <person name="Brun A."/>
            <person name="Brunner A."/>
            <person name="Busov V."/>
            <person name="Campbell M."/>
            <person name="Carlson J."/>
            <person name="Chalot M."/>
            <person name="Chapman J."/>
            <person name="Chen G.L."/>
            <person name="Cooper D."/>
            <person name="Coutinho P.M."/>
            <person name="Couturier J."/>
            <person name="Covert S."/>
            <person name="Cronk Q."/>
            <person name="Cunningham R."/>
            <person name="Davis J."/>
            <person name="Degroeve S."/>
            <person name="Dejardin A."/>
            <person name="Depamphilis C."/>
            <person name="Detter J."/>
            <person name="Dirks B."/>
            <person name="Dubchak I."/>
            <person name="Duplessis S."/>
            <person name="Ehlting J."/>
            <person name="Ellis B."/>
            <person name="Gendler K."/>
            <person name="Goodstein D."/>
            <person name="Gribskov M."/>
            <person name="Grimwood J."/>
            <person name="Groover A."/>
            <person name="Gunter L."/>
            <person name="Hamberger B."/>
            <person name="Heinze B."/>
            <person name="Helariutta Y."/>
            <person name="Henrissat B."/>
            <person name="Holligan D."/>
            <person name="Holt R."/>
            <person name="Huang W."/>
            <person name="Islam-Faridi N."/>
            <person name="Jones S."/>
            <person name="Jones-Rhoades M."/>
            <person name="Jorgensen R."/>
            <person name="Joshi C."/>
            <person name="Kangasjarvi J."/>
            <person name="Karlsson J."/>
            <person name="Kelleher C."/>
            <person name="Kirkpatrick R."/>
            <person name="Kirst M."/>
            <person name="Kohler A."/>
            <person name="Kalluri U."/>
            <person name="Larimer F."/>
            <person name="Leebens-Mack J."/>
            <person name="Leple J.C."/>
            <person name="Locascio P."/>
            <person name="Lou Y."/>
            <person name="Lucas S."/>
            <person name="Martin F."/>
            <person name="Montanini B."/>
            <person name="Napoli C."/>
            <person name="Nelson D.R."/>
            <person name="Nelson C."/>
            <person name="Nieminen K."/>
            <person name="Nilsson O."/>
            <person name="Pereda V."/>
            <person name="Peter G."/>
            <person name="Philippe R."/>
            <person name="Pilate G."/>
            <person name="Poliakov A."/>
            <person name="Razumovskaya J."/>
            <person name="Richardson P."/>
            <person name="Rinaldi C."/>
            <person name="Ritland K."/>
            <person name="Rouze P."/>
            <person name="Ryaboy D."/>
            <person name="Schmutz J."/>
            <person name="Schrader J."/>
            <person name="Segerman B."/>
            <person name="Shin H."/>
            <person name="Siddiqui A."/>
            <person name="Sterky F."/>
            <person name="Terry A."/>
            <person name="Tsai C.J."/>
            <person name="Uberbacher E."/>
            <person name="Unneberg P."/>
            <person name="Vahala J."/>
            <person name="Wall K."/>
            <person name="Wessler S."/>
            <person name="Yang G."/>
            <person name="Yin T."/>
            <person name="Douglas C."/>
            <person name="Marra M."/>
            <person name="Sandberg G."/>
            <person name="Van de Peer Y."/>
            <person name="Rokhsar D."/>
        </authorList>
    </citation>
    <scope>NUCLEOTIDE SEQUENCE [LARGE SCALE GENOMIC DNA]</scope>
    <source>
        <strain evidence="16">cv. Nisqually</strain>
    </source>
</reference>
<comment type="subcellular location">
    <subcellularLocation>
        <location evidence="12">Plastid</location>
        <location evidence="12">Chloroplast inner membrane</location>
        <topology evidence="12">Single-pass membrane protein</topology>
    </subcellularLocation>
</comment>
<organism evidence="15 16">
    <name type="scientific">Populus trichocarpa</name>
    <name type="common">Western balsam poplar</name>
    <name type="synonym">Populus balsamifera subsp. trichocarpa</name>
    <dbReference type="NCBI Taxonomy" id="3694"/>
    <lineage>
        <taxon>Eukaryota</taxon>
        <taxon>Viridiplantae</taxon>
        <taxon>Streptophyta</taxon>
        <taxon>Embryophyta</taxon>
        <taxon>Tracheophyta</taxon>
        <taxon>Spermatophyta</taxon>
        <taxon>Magnoliopsida</taxon>
        <taxon>eudicotyledons</taxon>
        <taxon>Gunneridae</taxon>
        <taxon>Pentapetalae</taxon>
        <taxon>rosids</taxon>
        <taxon>fabids</taxon>
        <taxon>Malpighiales</taxon>
        <taxon>Salicaceae</taxon>
        <taxon>Saliceae</taxon>
        <taxon>Populus</taxon>
    </lineage>
</organism>
<evidence type="ECO:0000256" key="1">
    <source>
        <dbReference type="ARBA" id="ARBA00022448"/>
    </source>
</evidence>
<dbReference type="PANTHER" id="PTHR47296">
    <property type="entry name" value="PROTEIN TIC 40, CHLOROPLASTIC"/>
    <property type="match status" value="1"/>
</dbReference>
<comment type="function">
    <text evidence="11">Involved in protein precursor import into chloroplasts. Part of the motor complex consisting of a co-chaperone (TIC40) and a chaperone (HSP93) associated with the import channel (TIC110). Causes the release of bound transit peptides from TIC110 and stimulates ATP hydrolysis by HSP93. Involved in reinsertion of proteins from the chloroplast stroma into the inner membrane.</text>
</comment>
<dbReference type="Proteomes" id="UP000006729">
    <property type="component" value="Chromosome 17"/>
</dbReference>
<evidence type="ECO:0000256" key="3">
    <source>
        <dbReference type="ARBA" id="ARBA00022640"/>
    </source>
</evidence>
<evidence type="ECO:0000256" key="14">
    <source>
        <dbReference type="ARBA" id="ARBA00082202"/>
    </source>
</evidence>
<keyword evidence="3" id="KW-0934">Plastid</keyword>
<evidence type="ECO:0000256" key="10">
    <source>
        <dbReference type="ARBA" id="ARBA00023136"/>
    </source>
</evidence>
<dbReference type="PANTHER" id="PTHR47296:SF1">
    <property type="entry name" value="PROTEIN TIC 40, CHLOROPLASTIC"/>
    <property type="match status" value="1"/>
</dbReference>
<dbReference type="STRING" id="3694.A0A2K1X7B2"/>
<evidence type="ECO:0000256" key="5">
    <source>
        <dbReference type="ARBA" id="ARBA00022737"/>
    </source>
</evidence>
<protein>
    <recommendedName>
        <fullName evidence="13">Protein TIC 40, chloroplastic</fullName>
    </recommendedName>
    <alternativeName>
        <fullName evidence="14">Translocon at the inner envelope membrane of chloroplasts 40</fullName>
    </alternativeName>
</protein>
<dbReference type="Gene3D" id="1.10.260.100">
    <property type="match status" value="1"/>
</dbReference>
<keyword evidence="4" id="KW-0812">Transmembrane</keyword>
<keyword evidence="6" id="KW-1001">Plastid inner membrane</keyword>
<dbReference type="EMBL" id="CM009306">
    <property type="protein sequence ID" value="PNS96666.2"/>
    <property type="molecule type" value="Genomic_DNA"/>
</dbReference>